<gene>
    <name evidence="1" type="ORF">KAR29_06225</name>
</gene>
<reference evidence="2" key="1">
    <citation type="submission" date="2021-04" db="EMBL/GenBank/DDBJ databases">
        <title>A novel Synergistetes isolate from a pyrite-forming mixed culture.</title>
        <authorList>
            <person name="Bunk B."/>
            <person name="Sproer C."/>
            <person name="Spring S."/>
            <person name="Pester M."/>
        </authorList>
    </citation>
    <scope>NUCLEOTIDE SEQUENCE [LARGE SCALE GENOMIC DNA]</scope>
    <source>
        <strain evidence="2">J.5.4.2-T.3.5.2</strain>
    </source>
</reference>
<sequence>MERRRLLLAGEQAEGRVPSSFLVAAALHQKGYRLRLFLVGTDPHLSVLLQRLCEQEVTLLDPWLCGTTKNLRALFQAASDESALNLILAPLAPGRLEEGKVRIHPSTVEVARQIGGALIPLIYGDGSSMVTAHLAQDVLREMKRLDMGEPAALVFSSLPNLREYQLLELEMGRRMPSLGLGFVPRHLERSLPPMEELLDDELWRQATLSLRVAAAQLESLSGQIGWPFFAALAAFYRSWEPSPFPLDPLPARPLVSLLRPQGVDVAGNNIRLFLEGLDCRLVEASLTEGRLADRADAVIVLPGAATRILLALASNGTLRSQLSLSLLGRRPLLVMGTALPPLGRRIILGGNSVRGLDFFPFETLLEGAQGVEGLFEAGIPSETGDAFLRGRERLRGWLPKGFQIQDAFDIADDVWSLFDDKGSPQPRCGGWSSGPSVVTPLVFEFWSQPAVFRRWLS</sequence>
<protein>
    <submittedName>
        <fullName evidence="1">Uncharacterized protein</fullName>
    </submittedName>
</protein>
<name>A0A9Q7F0X7_9BACT</name>
<dbReference type="AlphaFoldDB" id="A0A9Q7F0X7"/>
<proteinExistence type="predicted"/>
<keyword evidence="2" id="KW-1185">Reference proteome</keyword>
<accession>A0A9Q7F0X7</accession>
<evidence type="ECO:0000313" key="1">
    <source>
        <dbReference type="EMBL" id="QTX33462.1"/>
    </source>
</evidence>
<organism evidence="1 2">
    <name type="scientific">Aminithiophilus ramosus</name>
    <dbReference type="NCBI Taxonomy" id="3029084"/>
    <lineage>
        <taxon>Bacteria</taxon>
        <taxon>Thermotogati</taxon>
        <taxon>Synergistota</taxon>
        <taxon>Synergistia</taxon>
        <taxon>Synergistales</taxon>
        <taxon>Aminithiophilaceae</taxon>
        <taxon>Aminithiophilus</taxon>
    </lineage>
</organism>
<dbReference type="Proteomes" id="UP000671879">
    <property type="component" value="Chromosome"/>
</dbReference>
<evidence type="ECO:0000313" key="2">
    <source>
        <dbReference type="Proteomes" id="UP000671879"/>
    </source>
</evidence>
<dbReference type="EMBL" id="CP072943">
    <property type="protein sequence ID" value="QTX33462.1"/>
    <property type="molecule type" value="Genomic_DNA"/>
</dbReference>
<dbReference type="RefSeq" id="WP_274374749.1">
    <property type="nucleotide sequence ID" value="NZ_CP072943.1"/>
</dbReference>
<dbReference type="KEGG" id="aram:KAR29_06225"/>